<protein>
    <recommendedName>
        <fullName evidence="4 6">dTDP-4-dehydrorhamnose reductase</fullName>
        <ecNumber evidence="3 6">1.1.1.133</ecNumber>
    </recommendedName>
</protein>
<evidence type="ECO:0000256" key="4">
    <source>
        <dbReference type="ARBA" id="ARBA00017099"/>
    </source>
</evidence>
<dbReference type="NCBIfam" id="TIGR01214">
    <property type="entry name" value="rmlD"/>
    <property type="match status" value="1"/>
</dbReference>
<dbReference type="InterPro" id="IPR029903">
    <property type="entry name" value="RmlD-like-bd"/>
</dbReference>
<evidence type="ECO:0000256" key="5">
    <source>
        <dbReference type="ARBA" id="ARBA00048200"/>
    </source>
</evidence>
<keyword evidence="6" id="KW-0521">NADP</keyword>
<proteinExistence type="inferred from homology"/>
<comment type="cofactor">
    <cofactor evidence="6">
        <name>Mg(2+)</name>
        <dbReference type="ChEBI" id="CHEBI:18420"/>
    </cofactor>
    <text evidence="6">Binds 1 Mg(2+) ion per monomer.</text>
</comment>
<organism evidence="8 9">
    <name type="scientific">Lysobacter gummosus</name>
    <dbReference type="NCBI Taxonomy" id="262324"/>
    <lineage>
        <taxon>Bacteria</taxon>
        <taxon>Pseudomonadati</taxon>
        <taxon>Pseudomonadota</taxon>
        <taxon>Gammaproteobacteria</taxon>
        <taxon>Lysobacterales</taxon>
        <taxon>Lysobacteraceae</taxon>
        <taxon>Lysobacter</taxon>
    </lineage>
</organism>
<dbReference type="EC" id="1.1.1.133" evidence="3 6"/>
<comment type="pathway">
    <text evidence="1 6">Carbohydrate biosynthesis; dTDP-L-rhamnose biosynthesis.</text>
</comment>
<dbReference type="GO" id="GO:0008831">
    <property type="term" value="F:dTDP-4-dehydrorhamnose reductase activity"/>
    <property type="evidence" value="ECO:0007669"/>
    <property type="project" value="UniProtKB-EC"/>
</dbReference>
<comment type="catalytic activity">
    <reaction evidence="5 6">
        <text>dTDP-beta-L-rhamnose + NADP(+) = dTDP-4-dehydro-beta-L-rhamnose + NADPH + H(+)</text>
        <dbReference type="Rhea" id="RHEA:21796"/>
        <dbReference type="ChEBI" id="CHEBI:15378"/>
        <dbReference type="ChEBI" id="CHEBI:57510"/>
        <dbReference type="ChEBI" id="CHEBI:57783"/>
        <dbReference type="ChEBI" id="CHEBI:58349"/>
        <dbReference type="ChEBI" id="CHEBI:62830"/>
        <dbReference type="EC" id="1.1.1.133"/>
    </reaction>
</comment>
<comment type="function">
    <text evidence="6">Catalyzes the reduction of dTDP-6-deoxy-L-lyxo-4-hexulose to yield dTDP-L-rhamnose.</text>
</comment>
<evidence type="ECO:0000256" key="6">
    <source>
        <dbReference type="RuleBase" id="RU364082"/>
    </source>
</evidence>
<dbReference type="PANTHER" id="PTHR10491">
    <property type="entry name" value="DTDP-4-DEHYDRORHAMNOSE REDUCTASE"/>
    <property type="match status" value="1"/>
</dbReference>
<feature type="domain" description="RmlD-like substrate binding" evidence="7">
    <location>
        <begin position="1"/>
        <end position="295"/>
    </location>
</feature>
<evidence type="ECO:0000259" key="7">
    <source>
        <dbReference type="Pfam" id="PF04321"/>
    </source>
</evidence>
<dbReference type="CDD" id="cd05254">
    <property type="entry name" value="dTDP_HR_like_SDR_e"/>
    <property type="match status" value="1"/>
</dbReference>
<sequence>MKILLLGGDGQVGFELRRSLGALGDVVATTRSGVLNDGGGACEALDLAQLETVAPLLQRLRPDWVVNAAAYTAVDRAESERDAAFAINAAAPARLAELCAADGIALLHYSTDYVFDGRGTRPYLDTDPTAPLSVYGHSKLAGEQAIGASGARHLILRTAWVYATRGQNFLRTMLRLGAERDELRVVADQHGSPTPAWLLADAAARVLKQGIAESGVRHLVAAGQTTWHGFAEAIFETALARGLIARAPRVLAITTADYPTPAQRPAYSVLDSGHLRAEYGLSVPDWRDALDATFDRDG</sequence>
<evidence type="ECO:0000256" key="1">
    <source>
        <dbReference type="ARBA" id="ARBA00004781"/>
    </source>
</evidence>
<dbReference type="Pfam" id="PF04321">
    <property type="entry name" value="RmlD_sub_bind"/>
    <property type="match status" value="1"/>
</dbReference>
<dbReference type="PANTHER" id="PTHR10491:SF4">
    <property type="entry name" value="METHIONINE ADENOSYLTRANSFERASE 2 SUBUNIT BETA"/>
    <property type="match status" value="1"/>
</dbReference>
<keyword evidence="9" id="KW-1185">Reference proteome</keyword>
<dbReference type="RefSeq" id="WP_057943797.1">
    <property type="nucleotide sequence ID" value="NZ_CP011131.1"/>
</dbReference>
<comment type="similarity">
    <text evidence="2 6">Belongs to the dTDP-4-dehydrorhamnose reductase family.</text>
</comment>
<evidence type="ECO:0000256" key="3">
    <source>
        <dbReference type="ARBA" id="ARBA00012929"/>
    </source>
</evidence>
<dbReference type="Proteomes" id="UP000829194">
    <property type="component" value="Chromosome"/>
</dbReference>
<accession>A0ABY3XBN3</accession>
<dbReference type="SUPFAM" id="SSF51735">
    <property type="entry name" value="NAD(P)-binding Rossmann-fold domains"/>
    <property type="match status" value="1"/>
</dbReference>
<reference evidence="8 9" key="1">
    <citation type="submission" date="2022-03" db="EMBL/GenBank/DDBJ databases">
        <title>Complete genome sequence of Lysobacter capsici VKM B-2533 and Lysobacter gummosus 10.1.1, promising sources of lytic agents.</title>
        <authorList>
            <person name="Tarlachkov S.V."/>
            <person name="Kudryakova I.V."/>
            <person name="Afoshin A.S."/>
            <person name="Leontyevskaya E.A."/>
            <person name="Leontyevskaya N.V."/>
        </authorList>
    </citation>
    <scope>NUCLEOTIDE SEQUENCE [LARGE SCALE GENOMIC DNA]</scope>
    <source>
        <strain evidence="8 9">10.1.1</strain>
    </source>
</reference>
<name>A0ABY3XBN3_9GAMM</name>
<evidence type="ECO:0000256" key="2">
    <source>
        <dbReference type="ARBA" id="ARBA00010944"/>
    </source>
</evidence>
<evidence type="ECO:0000313" key="9">
    <source>
        <dbReference type="Proteomes" id="UP000829194"/>
    </source>
</evidence>
<keyword evidence="6 8" id="KW-0560">Oxidoreductase</keyword>
<dbReference type="Gene3D" id="3.90.25.10">
    <property type="entry name" value="UDP-galactose 4-epimerase, domain 1"/>
    <property type="match status" value="1"/>
</dbReference>
<evidence type="ECO:0000313" key="8">
    <source>
        <dbReference type="EMBL" id="UNP28167.1"/>
    </source>
</evidence>
<dbReference type="InterPro" id="IPR005913">
    <property type="entry name" value="dTDP_dehydrorham_reduct"/>
</dbReference>
<dbReference type="Gene3D" id="3.40.50.720">
    <property type="entry name" value="NAD(P)-binding Rossmann-like Domain"/>
    <property type="match status" value="1"/>
</dbReference>
<dbReference type="EMBL" id="CP093547">
    <property type="protein sequence ID" value="UNP28167.1"/>
    <property type="molecule type" value="Genomic_DNA"/>
</dbReference>
<gene>
    <name evidence="8" type="primary">rfbD</name>
    <name evidence="8" type="ORF">MOV92_16905</name>
</gene>
<dbReference type="InterPro" id="IPR036291">
    <property type="entry name" value="NAD(P)-bd_dom_sf"/>
</dbReference>